<dbReference type="Proteomes" id="UP000031192">
    <property type="component" value="Unassembled WGS sequence"/>
</dbReference>
<feature type="compositionally biased region" description="Polar residues" evidence="1">
    <location>
        <begin position="389"/>
        <end position="401"/>
    </location>
</feature>
<dbReference type="HOGENOM" id="CLU_025073_0_0_1"/>
<feature type="compositionally biased region" description="Basic and acidic residues" evidence="1">
    <location>
        <begin position="11"/>
        <end position="24"/>
    </location>
</feature>
<comment type="caution">
    <text evidence="2">The sequence shown here is derived from an EMBL/GenBank/DDBJ whole genome shotgun (WGS) entry which is preliminary data.</text>
</comment>
<sequence length="490" mass="53722">MPRRAIPAEQKQTRKAEKSEADRVRRISQLEENVARLREKYKNNPYVQVAGDRATRPNVASDLHMQNPERHMERAYVAQQVGDTRAVSISSTAPGASTPATQLLFSRMSEKGVRDPAADDMEECHTPSNHHAVSVDQTGKPSVEDARAQRERILPELMAQEAKEGERGPIVNNAVNNLRSSEQVNAVTSQLSLQPQTSSAPEAPIISGAVTSRLTTDLTFRPRLQIEQTQQARHGKSPTTGPPDAAVEHAEAARPKAAPARSGVDRIHRQGNSQERLKDALKRAEGVEAGRIQVRRQRELDYLVRASTSHARTNHVKDNCHESRLLQQQDSGQKKIFAAKSAAPRAGHDTATWIESQVKPLPEMQQSARTVRDAITVAANHPRPAAAVTISSTSTRETTPATRLPESSPAQSPPRAPETTDTYRPSVPRNEERASRLARDGGYISETPSPGPPLQARSWAPSSMEEESLAASPWGLPQRRHISRADGTTP</sequence>
<feature type="compositionally biased region" description="Polar residues" evidence="1">
    <location>
        <begin position="126"/>
        <end position="140"/>
    </location>
</feature>
<accession>A0A0B4GX43</accession>
<reference evidence="2 3" key="1">
    <citation type="journal article" date="2014" name="Proc. Natl. Acad. Sci. U.S.A.">
        <title>Trajectory and genomic determinants of fungal-pathogen speciation and host adaptation.</title>
        <authorList>
            <person name="Hu X."/>
            <person name="Xiao G."/>
            <person name="Zheng P."/>
            <person name="Shang Y."/>
            <person name="Su Y."/>
            <person name="Zhang X."/>
            <person name="Liu X."/>
            <person name="Zhan S."/>
            <person name="St Leger R.J."/>
            <person name="Wang C."/>
        </authorList>
    </citation>
    <scope>NUCLEOTIDE SEQUENCE [LARGE SCALE GENOMIC DNA]</scope>
    <source>
        <strain evidence="2 3">ARSEF 977</strain>
    </source>
</reference>
<organism evidence="2 3">
    <name type="scientific">Metarhizium guizhouense (strain ARSEF 977)</name>
    <dbReference type="NCBI Taxonomy" id="1276136"/>
    <lineage>
        <taxon>Eukaryota</taxon>
        <taxon>Fungi</taxon>
        <taxon>Dikarya</taxon>
        <taxon>Ascomycota</taxon>
        <taxon>Pezizomycotina</taxon>
        <taxon>Sordariomycetes</taxon>
        <taxon>Hypocreomycetidae</taxon>
        <taxon>Hypocreales</taxon>
        <taxon>Clavicipitaceae</taxon>
        <taxon>Metarhizium</taxon>
    </lineage>
</organism>
<keyword evidence="3" id="KW-1185">Reference proteome</keyword>
<feature type="compositionally biased region" description="Basic and acidic residues" evidence="1">
    <location>
        <begin position="429"/>
        <end position="439"/>
    </location>
</feature>
<feature type="region of interest" description="Disordered" evidence="1">
    <location>
        <begin position="118"/>
        <end position="142"/>
    </location>
</feature>
<evidence type="ECO:0000256" key="1">
    <source>
        <dbReference type="SAM" id="MobiDB-lite"/>
    </source>
</evidence>
<dbReference type="EMBL" id="AZNH01000105">
    <property type="protein sequence ID" value="KID82051.1"/>
    <property type="molecule type" value="Genomic_DNA"/>
</dbReference>
<evidence type="ECO:0000313" key="2">
    <source>
        <dbReference type="EMBL" id="KID82051.1"/>
    </source>
</evidence>
<feature type="region of interest" description="Disordered" evidence="1">
    <location>
        <begin position="379"/>
        <end position="490"/>
    </location>
</feature>
<evidence type="ECO:0000313" key="3">
    <source>
        <dbReference type="Proteomes" id="UP000031192"/>
    </source>
</evidence>
<name>A0A0B4GX43_METGA</name>
<gene>
    <name evidence="2" type="ORF">MGU_10621</name>
</gene>
<protein>
    <submittedName>
        <fullName evidence="2">Uncharacterized protein</fullName>
    </submittedName>
</protein>
<dbReference type="AlphaFoldDB" id="A0A0B4GX43"/>
<feature type="region of interest" description="Disordered" evidence="1">
    <location>
        <begin position="1"/>
        <end position="24"/>
    </location>
</feature>
<proteinExistence type="predicted"/>
<dbReference type="OrthoDB" id="5096121at2759"/>
<feature type="region of interest" description="Disordered" evidence="1">
    <location>
        <begin position="227"/>
        <end position="278"/>
    </location>
</feature>